<evidence type="ECO:0000313" key="3">
    <source>
        <dbReference type="Proteomes" id="UP001360953"/>
    </source>
</evidence>
<sequence>MGRDAFLTRLVLGRSAYGPPERFPEGSIVVGPETRVSQVPHERVQMYDEHGHPVNPDARALGRALRDAQNDVLAAIGVVERKRVHLSTGASLPAQKDPRIVRRVEAENLSGTVIAIIGTLARYTCMWWASALQDRILTFDYDPDLPFVQLVGNQYHIPGFFTAGLPAQLMSMITNDGDLWASLAISAVDETVLRSDLSRKERLRIQRWKPLVQGVLSIAVELAFSPIILHAAYQRLLLVPASQFLPTRQAFNPCTPVLRQQLSFLVNDFSVTNLVGLVGGLATSPAVMIVAWRHSIMRIQRLMYESVEKGVLVPDNPDMYTTGEVAERRRYQDVELNHWKGTQEHSWVNRLFSFLDWTWTVDAPGGSSSIQPPSNDAPDSGGAEPQATVGESAPPRDTIVDTEGRSGAESPANTAVQQQGNATVRIASRDENTGVVSIEIALPEVVEEVAHHEIDSGNQSGNEHERESGRGPHNENRSNQRRRHRVTQLAEEPAEMLGSWINFTLSDWVLLPAKAIGLRMMARGLLQALAPESRATPRVFSCWPSRSDFTGDGLHRLGVYAGRIGVCCAIEVVLGLGLWGCECLAVTTIGRRYFQWGRSR</sequence>
<feature type="region of interest" description="Disordered" evidence="1">
    <location>
        <begin position="454"/>
        <end position="485"/>
    </location>
</feature>
<evidence type="ECO:0000256" key="1">
    <source>
        <dbReference type="SAM" id="MobiDB-lite"/>
    </source>
</evidence>
<dbReference type="Proteomes" id="UP001360953">
    <property type="component" value="Unassembled WGS sequence"/>
</dbReference>
<feature type="compositionally biased region" description="Basic and acidic residues" evidence="1">
    <location>
        <begin position="462"/>
        <end position="478"/>
    </location>
</feature>
<dbReference type="GeneID" id="92035509"/>
<dbReference type="RefSeq" id="XP_066651896.1">
    <property type="nucleotide sequence ID" value="XM_066802603.1"/>
</dbReference>
<proteinExistence type="predicted"/>
<reference evidence="2 3" key="1">
    <citation type="submission" date="2024-04" db="EMBL/GenBank/DDBJ databases">
        <title>Phyllosticta paracitricarpa is synonymous to the EU quarantine fungus P. citricarpa based on phylogenomic analyses.</title>
        <authorList>
            <consortium name="Lawrence Berkeley National Laboratory"/>
            <person name="Van ingen-buijs V.A."/>
            <person name="Van westerhoven A.C."/>
            <person name="Haridas S."/>
            <person name="Skiadas P."/>
            <person name="Martin F."/>
            <person name="Groenewald J.Z."/>
            <person name="Crous P.W."/>
            <person name="Seidl M.F."/>
        </authorList>
    </citation>
    <scope>NUCLEOTIDE SEQUENCE [LARGE SCALE GENOMIC DNA]</scope>
    <source>
        <strain evidence="2 3">CPC 17464</strain>
    </source>
</reference>
<gene>
    <name evidence="2" type="ORF">J3D65DRAFT_661459</name>
</gene>
<accession>A0ABR1LAG1</accession>
<evidence type="ECO:0000313" key="2">
    <source>
        <dbReference type="EMBL" id="KAK7532228.1"/>
    </source>
</evidence>
<organism evidence="2 3">
    <name type="scientific">Phyllosticta citribraziliensis</name>
    <dbReference type="NCBI Taxonomy" id="989973"/>
    <lineage>
        <taxon>Eukaryota</taxon>
        <taxon>Fungi</taxon>
        <taxon>Dikarya</taxon>
        <taxon>Ascomycota</taxon>
        <taxon>Pezizomycotina</taxon>
        <taxon>Dothideomycetes</taxon>
        <taxon>Dothideomycetes incertae sedis</taxon>
        <taxon>Botryosphaeriales</taxon>
        <taxon>Phyllostictaceae</taxon>
        <taxon>Phyllosticta</taxon>
    </lineage>
</organism>
<keyword evidence="3" id="KW-1185">Reference proteome</keyword>
<dbReference type="EMBL" id="JBBPEH010000011">
    <property type="protein sequence ID" value="KAK7532228.1"/>
    <property type="molecule type" value="Genomic_DNA"/>
</dbReference>
<feature type="compositionally biased region" description="Polar residues" evidence="1">
    <location>
        <begin position="411"/>
        <end position="422"/>
    </location>
</feature>
<name>A0ABR1LAG1_9PEZI</name>
<comment type="caution">
    <text evidence="2">The sequence shown here is derived from an EMBL/GenBank/DDBJ whole genome shotgun (WGS) entry which is preliminary data.</text>
</comment>
<protein>
    <submittedName>
        <fullName evidence="2">Uncharacterized protein</fullName>
    </submittedName>
</protein>
<feature type="region of interest" description="Disordered" evidence="1">
    <location>
        <begin position="365"/>
        <end position="428"/>
    </location>
</feature>